<organism evidence="1 2">
    <name type="scientific">Streptomyces citrinus</name>
    <dbReference type="NCBI Taxonomy" id="3118173"/>
    <lineage>
        <taxon>Bacteria</taxon>
        <taxon>Bacillati</taxon>
        <taxon>Actinomycetota</taxon>
        <taxon>Actinomycetes</taxon>
        <taxon>Kitasatosporales</taxon>
        <taxon>Streptomycetaceae</taxon>
        <taxon>Streptomyces</taxon>
    </lineage>
</organism>
<keyword evidence="2" id="KW-1185">Reference proteome</keyword>
<dbReference type="Proteomes" id="UP001432251">
    <property type="component" value="Chromosome"/>
</dbReference>
<gene>
    <name evidence="1" type="ORF">V2W30_16930</name>
</gene>
<reference evidence="1" key="1">
    <citation type="journal article" date="2025" name="Int. J. Syst. Evol. Microbiol.">
        <title>Streptomyces citrinus sp. nov., with yellow diffusible pigment.</title>
        <authorList>
            <person name="He Y."/>
            <person name="Yang E."/>
            <person name="Xu J."/>
            <person name="Sun Y."/>
            <person name="Sun L."/>
        </authorList>
    </citation>
    <scope>NUCLEOTIDE SEQUENCE</scope>
    <source>
        <strain evidence="1">Q6</strain>
    </source>
</reference>
<evidence type="ECO:0000313" key="1">
    <source>
        <dbReference type="EMBL" id="WWQ64867.1"/>
    </source>
</evidence>
<accession>A0ACD5ACG4</accession>
<name>A0ACD5ACG4_9ACTN</name>
<protein>
    <submittedName>
        <fullName evidence="1">Helix-turn-helix transcriptional regulator</fullName>
    </submittedName>
</protein>
<dbReference type="EMBL" id="CP146022">
    <property type="protein sequence ID" value="WWQ64867.1"/>
    <property type="molecule type" value="Genomic_DNA"/>
</dbReference>
<evidence type="ECO:0000313" key="2">
    <source>
        <dbReference type="Proteomes" id="UP001432251"/>
    </source>
</evidence>
<sequence length="144" mass="14887">MLDSRRQTKTRGGILSLSCIICAGHGSADGPDALSDASPATALIVAPDLTLTPTEERVLATLYCAPSNMEIAALLHMAPRTVKFHITNLRAKIGGLSRLGLCLLSAMNRQGIPSVCLSCADAFAKPRGLDGDVSAVPVSCDSPG</sequence>
<proteinExistence type="predicted"/>